<dbReference type="Ensembl" id="ENSLLET00000036365.1">
    <property type="protein sequence ID" value="ENSLLEP00000035033.1"/>
    <property type="gene ID" value="ENSLLEG00000022145.1"/>
</dbReference>
<evidence type="ECO:0000256" key="2">
    <source>
        <dbReference type="PROSITE-ProRule" id="PRU00447"/>
    </source>
</evidence>
<dbReference type="Proteomes" id="UP000694569">
    <property type="component" value="Unplaced"/>
</dbReference>
<dbReference type="GO" id="GO:0006915">
    <property type="term" value="P:apoptotic process"/>
    <property type="evidence" value="ECO:0007669"/>
    <property type="project" value="UniProtKB-UniRule"/>
</dbReference>
<dbReference type="InterPro" id="IPR003508">
    <property type="entry name" value="CIDE-N_dom"/>
</dbReference>
<dbReference type="SMART" id="SM00266">
    <property type="entry name" value="CAD"/>
    <property type="match status" value="1"/>
</dbReference>
<dbReference type="OrthoDB" id="6475906at2759"/>
<dbReference type="Pfam" id="PF09033">
    <property type="entry name" value="DFF-C"/>
    <property type="match status" value="1"/>
</dbReference>
<accession>A0A8C5QBB2</accession>
<feature type="domain" description="CIDE-N" evidence="3">
    <location>
        <begin position="1"/>
        <end position="60"/>
    </location>
</feature>
<evidence type="ECO:0000256" key="1">
    <source>
        <dbReference type="ARBA" id="ARBA00022703"/>
    </source>
</evidence>
<evidence type="ECO:0000313" key="5">
    <source>
        <dbReference type="Proteomes" id="UP000694569"/>
    </source>
</evidence>
<dbReference type="PANTHER" id="PTHR12306">
    <property type="entry name" value="CELL DEATH ACTIVATOR CIDE"/>
    <property type="match status" value="1"/>
</dbReference>
<dbReference type="Pfam" id="PF02017">
    <property type="entry name" value="CIDE-N"/>
    <property type="match status" value="1"/>
</dbReference>
<dbReference type="AlphaFoldDB" id="A0A8C5QBB2"/>
<evidence type="ECO:0000259" key="3">
    <source>
        <dbReference type="PROSITE" id="PS51135"/>
    </source>
</evidence>
<dbReference type="PROSITE" id="PS51135">
    <property type="entry name" value="CIDE_N"/>
    <property type="match status" value="1"/>
</dbReference>
<organism evidence="4 5">
    <name type="scientific">Leptobrachium leishanense</name>
    <name type="common">Leishan spiny toad</name>
    <dbReference type="NCBI Taxonomy" id="445787"/>
    <lineage>
        <taxon>Eukaryota</taxon>
        <taxon>Metazoa</taxon>
        <taxon>Chordata</taxon>
        <taxon>Craniata</taxon>
        <taxon>Vertebrata</taxon>
        <taxon>Euteleostomi</taxon>
        <taxon>Amphibia</taxon>
        <taxon>Batrachia</taxon>
        <taxon>Anura</taxon>
        <taxon>Pelobatoidea</taxon>
        <taxon>Megophryidae</taxon>
        <taxon>Leptobrachium</taxon>
    </lineage>
</organism>
<dbReference type="Gene3D" id="3.10.20.10">
    <property type="match status" value="1"/>
</dbReference>
<dbReference type="PANTHER" id="PTHR12306:SF16">
    <property type="entry name" value="DNAATION FACTOR SUBUNIT ALPHA"/>
    <property type="match status" value="1"/>
</dbReference>
<keyword evidence="5" id="KW-1185">Reference proteome</keyword>
<proteinExistence type="predicted"/>
<dbReference type="GO" id="GO:0042981">
    <property type="term" value="P:regulation of apoptotic process"/>
    <property type="evidence" value="ECO:0007669"/>
    <property type="project" value="TreeGrafter"/>
</dbReference>
<sequence>MFWEVMNRAGSWQWLVVQPEGSDHHVLAEDGTIVEDEDCFLCLPPKTKFMVLTGNKKWAAPSTVDGGMAWLAQESLEAQDNMDVEVLQDPLQRLLDRREEERQSKQLLYKLTQSGPGGTALLSASIIKGLREKELPYLS</sequence>
<keyword evidence="1 2" id="KW-0053">Apoptosis</keyword>
<dbReference type="InterPro" id="IPR015121">
    <property type="entry name" value="DNA_fragmentation_mid_dom"/>
</dbReference>
<name>A0A8C5QBB2_9ANUR</name>
<reference evidence="4" key="1">
    <citation type="submission" date="2025-08" db="UniProtKB">
        <authorList>
            <consortium name="Ensembl"/>
        </authorList>
    </citation>
    <scope>IDENTIFICATION</scope>
</reference>
<evidence type="ECO:0000313" key="4">
    <source>
        <dbReference type="Ensembl" id="ENSLLEP00000035033.1"/>
    </source>
</evidence>
<protein>
    <recommendedName>
        <fullName evidence="3">CIDE-N domain-containing protein</fullName>
    </recommendedName>
</protein>
<reference evidence="4" key="2">
    <citation type="submission" date="2025-09" db="UniProtKB">
        <authorList>
            <consortium name="Ensembl"/>
        </authorList>
    </citation>
    <scope>IDENTIFICATION</scope>
</reference>
<dbReference type="SUPFAM" id="SSF54277">
    <property type="entry name" value="CAD &amp; PB1 domains"/>
    <property type="match status" value="1"/>
</dbReference>